<dbReference type="AlphaFoldDB" id="A0A8R7VB60"/>
<feature type="domain" description="NADPH oxidase Respiratory burst" evidence="1">
    <location>
        <begin position="7"/>
        <end position="89"/>
    </location>
</feature>
<protein>
    <recommendedName>
        <fullName evidence="1">NADPH oxidase Respiratory burst domain-containing protein</fullName>
    </recommendedName>
</protein>
<reference evidence="3" key="1">
    <citation type="journal article" date="2013" name="Nature">
        <title>Draft genome of the wheat A-genome progenitor Triticum urartu.</title>
        <authorList>
            <person name="Ling H.Q."/>
            <person name="Zhao S."/>
            <person name="Liu D."/>
            <person name="Wang J."/>
            <person name="Sun H."/>
            <person name="Zhang C."/>
            <person name="Fan H."/>
            <person name="Li D."/>
            <person name="Dong L."/>
            <person name="Tao Y."/>
            <person name="Gao C."/>
            <person name="Wu H."/>
            <person name="Li Y."/>
            <person name="Cui Y."/>
            <person name="Guo X."/>
            <person name="Zheng S."/>
            <person name="Wang B."/>
            <person name="Yu K."/>
            <person name="Liang Q."/>
            <person name="Yang W."/>
            <person name="Lou X."/>
            <person name="Chen J."/>
            <person name="Feng M."/>
            <person name="Jian J."/>
            <person name="Zhang X."/>
            <person name="Luo G."/>
            <person name="Jiang Y."/>
            <person name="Liu J."/>
            <person name="Wang Z."/>
            <person name="Sha Y."/>
            <person name="Zhang B."/>
            <person name="Wu H."/>
            <person name="Tang D."/>
            <person name="Shen Q."/>
            <person name="Xue P."/>
            <person name="Zou S."/>
            <person name="Wang X."/>
            <person name="Liu X."/>
            <person name="Wang F."/>
            <person name="Yang Y."/>
            <person name="An X."/>
            <person name="Dong Z."/>
            <person name="Zhang K."/>
            <person name="Zhang X."/>
            <person name="Luo M.C."/>
            <person name="Dvorak J."/>
            <person name="Tong Y."/>
            <person name="Wang J."/>
            <person name="Yang H."/>
            <person name="Li Z."/>
            <person name="Wang D."/>
            <person name="Zhang A."/>
            <person name="Wang J."/>
        </authorList>
    </citation>
    <scope>NUCLEOTIDE SEQUENCE</scope>
    <source>
        <strain evidence="3">cv. G1812</strain>
    </source>
</reference>
<dbReference type="Pfam" id="PF08414">
    <property type="entry name" value="NADPH_Ox"/>
    <property type="match status" value="1"/>
</dbReference>
<dbReference type="SUPFAM" id="SSF47473">
    <property type="entry name" value="EF-hand"/>
    <property type="match status" value="1"/>
</dbReference>
<dbReference type="EnsemblPlants" id="TuG1812S0001766000.01.T01">
    <property type="protein sequence ID" value="TuG1812S0001766000.01.T01"/>
    <property type="gene ID" value="TuG1812S0001766000.01"/>
</dbReference>
<dbReference type="Proteomes" id="UP000015106">
    <property type="component" value="Unassembled WGS sequence"/>
</dbReference>
<evidence type="ECO:0000313" key="3">
    <source>
        <dbReference type="Proteomes" id="UP000015106"/>
    </source>
</evidence>
<evidence type="ECO:0000259" key="1">
    <source>
        <dbReference type="Pfam" id="PF08414"/>
    </source>
</evidence>
<organism evidence="2 3">
    <name type="scientific">Triticum urartu</name>
    <name type="common">Red wild einkorn</name>
    <name type="synonym">Crithodium urartu</name>
    <dbReference type="NCBI Taxonomy" id="4572"/>
    <lineage>
        <taxon>Eukaryota</taxon>
        <taxon>Viridiplantae</taxon>
        <taxon>Streptophyta</taxon>
        <taxon>Embryophyta</taxon>
        <taxon>Tracheophyta</taxon>
        <taxon>Spermatophyta</taxon>
        <taxon>Magnoliopsida</taxon>
        <taxon>Liliopsida</taxon>
        <taxon>Poales</taxon>
        <taxon>Poaceae</taxon>
        <taxon>BOP clade</taxon>
        <taxon>Pooideae</taxon>
        <taxon>Triticodae</taxon>
        <taxon>Triticeae</taxon>
        <taxon>Triticinae</taxon>
        <taxon>Triticum</taxon>
    </lineage>
</organism>
<dbReference type="GO" id="GO:0004601">
    <property type="term" value="F:peroxidase activity"/>
    <property type="evidence" value="ECO:0007669"/>
    <property type="project" value="InterPro"/>
</dbReference>
<accession>A0A8R7VB60</accession>
<reference evidence="2" key="2">
    <citation type="submission" date="2022-06" db="UniProtKB">
        <authorList>
            <consortium name="EnsemblPlants"/>
        </authorList>
    </citation>
    <scope>IDENTIFICATION</scope>
</reference>
<dbReference type="InterPro" id="IPR011992">
    <property type="entry name" value="EF-hand-dom_pair"/>
</dbReference>
<dbReference type="Gramene" id="TuG1812S0001766000.01.T01">
    <property type="protein sequence ID" value="TuG1812S0001766000.01.T01"/>
    <property type="gene ID" value="TuG1812S0001766000.01"/>
</dbReference>
<name>A0A8R7VB60_TRIUA</name>
<sequence length="157" mass="17854">MTATAHLLKFLSRVDASAGWAAVERRFDEEAKDGLLHRSKFAKCIGTKELAFAGELFDALARRQHISGESISKPELLEFWDQISDRSFDGRLQIFMDMTEKDGDGRVLEEDIKEMIMLSANANNLTMDTQQSQKYARLMMEELDPDDLGYIQVVTET</sequence>
<dbReference type="GO" id="GO:0050664">
    <property type="term" value="F:oxidoreductase activity, acting on NAD(P)H, oxygen as acceptor"/>
    <property type="evidence" value="ECO:0007669"/>
    <property type="project" value="InterPro"/>
</dbReference>
<proteinExistence type="predicted"/>
<dbReference type="Gene3D" id="1.10.238.10">
    <property type="entry name" value="EF-hand"/>
    <property type="match status" value="1"/>
</dbReference>
<dbReference type="InterPro" id="IPR013623">
    <property type="entry name" value="NADPH_Ox"/>
</dbReference>
<keyword evidence="3" id="KW-1185">Reference proteome</keyword>
<evidence type="ECO:0000313" key="2">
    <source>
        <dbReference type="EnsemblPlants" id="TuG1812S0001766000.01.T01"/>
    </source>
</evidence>